<dbReference type="AlphaFoldDB" id="A0AAN9XFC9"/>
<organism evidence="1 2">
    <name type="scientific">Psophocarpus tetragonolobus</name>
    <name type="common">Winged bean</name>
    <name type="synonym">Dolichos tetragonolobus</name>
    <dbReference type="NCBI Taxonomy" id="3891"/>
    <lineage>
        <taxon>Eukaryota</taxon>
        <taxon>Viridiplantae</taxon>
        <taxon>Streptophyta</taxon>
        <taxon>Embryophyta</taxon>
        <taxon>Tracheophyta</taxon>
        <taxon>Spermatophyta</taxon>
        <taxon>Magnoliopsida</taxon>
        <taxon>eudicotyledons</taxon>
        <taxon>Gunneridae</taxon>
        <taxon>Pentapetalae</taxon>
        <taxon>rosids</taxon>
        <taxon>fabids</taxon>
        <taxon>Fabales</taxon>
        <taxon>Fabaceae</taxon>
        <taxon>Papilionoideae</taxon>
        <taxon>50 kb inversion clade</taxon>
        <taxon>NPAAA clade</taxon>
        <taxon>indigoferoid/millettioid clade</taxon>
        <taxon>Phaseoleae</taxon>
        <taxon>Psophocarpus</taxon>
    </lineage>
</organism>
<keyword evidence="2" id="KW-1185">Reference proteome</keyword>
<accession>A0AAN9XFC9</accession>
<dbReference type="EMBL" id="JAYMYS010000006">
    <property type="protein sequence ID" value="KAK7390087.1"/>
    <property type="molecule type" value="Genomic_DNA"/>
</dbReference>
<name>A0AAN9XFC9_PSOTE</name>
<reference evidence="1 2" key="1">
    <citation type="submission" date="2024-01" db="EMBL/GenBank/DDBJ databases">
        <title>The genomes of 5 underutilized Papilionoideae crops provide insights into root nodulation and disease resistanc.</title>
        <authorList>
            <person name="Jiang F."/>
        </authorList>
    </citation>
    <scope>NUCLEOTIDE SEQUENCE [LARGE SCALE GENOMIC DNA]</scope>
    <source>
        <strain evidence="1">DUOXIRENSHENG_FW03</strain>
        <tissue evidence="1">Leaves</tissue>
    </source>
</reference>
<proteinExistence type="predicted"/>
<evidence type="ECO:0000313" key="1">
    <source>
        <dbReference type="EMBL" id="KAK7390087.1"/>
    </source>
</evidence>
<gene>
    <name evidence="1" type="ORF">VNO78_25386</name>
</gene>
<comment type="caution">
    <text evidence="1">The sequence shown here is derived from an EMBL/GenBank/DDBJ whole genome shotgun (WGS) entry which is preliminary data.</text>
</comment>
<protein>
    <submittedName>
        <fullName evidence="1">Uncharacterized protein</fullName>
    </submittedName>
</protein>
<sequence>MGPFVGFSQVRDSMGNSEPYVCQNSVFGLGFVAAELPAQKELVMVPITWSIYVLILQGVDVVAPVLGRIHVDSTKLGDRHLRIVVVFGGIVYEGQ</sequence>
<evidence type="ECO:0000313" key="2">
    <source>
        <dbReference type="Proteomes" id="UP001386955"/>
    </source>
</evidence>
<dbReference type="Proteomes" id="UP001386955">
    <property type="component" value="Unassembled WGS sequence"/>
</dbReference>